<reference evidence="1 2" key="1">
    <citation type="submission" date="2018-07" db="EMBL/GenBank/DDBJ databases">
        <title>Genomic Encyclopedia of Type Strains, Phase III (KMG-III): the genomes of soil and plant-associated and newly described type strains.</title>
        <authorList>
            <person name="Whitman W."/>
        </authorList>
    </citation>
    <scope>NUCLEOTIDE SEQUENCE [LARGE SCALE GENOMIC DNA]</scope>
    <source>
        <strain evidence="1 2">CECT 8488</strain>
    </source>
</reference>
<protein>
    <recommendedName>
        <fullName evidence="3">DUF945 domain-containing protein</fullName>
    </recommendedName>
</protein>
<comment type="caution">
    <text evidence="1">The sequence shown here is derived from an EMBL/GenBank/DDBJ whole genome shotgun (WGS) entry which is preliminary data.</text>
</comment>
<dbReference type="RefSeq" id="WP_147300913.1">
    <property type="nucleotide sequence ID" value="NZ_QRDW01000001.1"/>
</dbReference>
<evidence type="ECO:0000313" key="2">
    <source>
        <dbReference type="Proteomes" id="UP000256845"/>
    </source>
</evidence>
<proteinExistence type="predicted"/>
<evidence type="ECO:0008006" key="3">
    <source>
        <dbReference type="Google" id="ProtNLM"/>
    </source>
</evidence>
<name>A0A3D9HWB2_9PROT</name>
<organism evidence="1 2">
    <name type="scientific">Aestuariispira insulae</name>
    <dbReference type="NCBI Taxonomy" id="1461337"/>
    <lineage>
        <taxon>Bacteria</taxon>
        <taxon>Pseudomonadati</taxon>
        <taxon>Pseudomonadota</taxon>
        <taxon>Alphaproteobacteria</taxon>
        <taxon>Rhodospirillales</taxon>
        <taxon>Kiloniellaceae</taxon>
        <taxon>Aestuariispira</taxon>
    </lineage>
</organism>
<sequence>MRTVSWVSGLVVAGGLAGGIYYGVPAFYNQQIESYLASVQADLPEGHSLDYDRIHYNFWAGTLTLDNFKYAWPAQDTVKAERPFSAGGTFTLAQMTVNGPNSSLDLNSGNPSEPVADSLSWKGMALAGNSEKLALNIDEGTATGISLNSPELFKEGIFDVTGLRTALGLESLKTGPVSYQFEMMPKPGEHLAFEGRNESLSLQNLKDGIIGQAESRDSKITMLMALPDLPEEVQLAVDISVKSSAVNDMTVPVPAPAITQGDVPALEQWAGMEELLLLLVQVKNSYEHAEKYPAKLAHAQIEDMNIAFGPADSDERMPLHIKNIAVEDYTATSMGKMVVTDIQSGEGFPGKLSIGTLRYSDMDVTQLGGYLDNVIEMGPAKMLAALQGEDWRSVLPEFRLGELAYENVEISHEDLQDFKLGAFRIYDLGIDQDKAISLATEVKDIQLPLDQLKQLPPQQAVLLKAMGHDMLTLSANIDVDHSTSGQSLDINSLSVGAKELGDIALSGRLQNIDIAQLIKNAPLHGLASNLEQVKLTVKDRDFVRYGLKSFAEGRGISEQEALTQNRMMLGMMAGGTENADTIAFFTALSEFLDGSKALELTAAPASPIPVAQLFGAVQQAGPEALIQILQLKSQVSDQ</sequence>
<gene>
    <name evidence="1" type="ORF">DFP90_101499</name>
</gene>
<dbReference type="AlphaFoldDB" id="A0A3D9HWB2"/>
<dbReference type="EMBL" id="QRDW01000001">
    <property type="protein sequence ID" value="RED53705.1"/>
    <property type="molecule type" value="Genomic_DNA"/>
</dbReference>
<keyword evidence="2" id="KW-1185">Reference proteome</keyword>
<accession>A0A3D9HWB2</accession>
<dbReference type="OrthoDB" id="7824623at2"/>
<evidence type="ECO:0000313" key="1">
    <source>
        <dbReference type="EMBL" id="RED53705.1"/>
    </source>
</evidence>
<dbReference type="Proteomes" id="UP000256845">
    <property type="component" value="Unassembled WGS sequence"/>
</dbReference>